<keyword evidence="1" id="KW-0472">Membrane</keyword>
<name>A0A5N6EVJ3_9EURO</name>
<dbReference type="Proteomes" id="UP000326799">
    <property type="component" value="Unassembled WGS sequence"/>
</dbReference>
<protein>
    <submittedName>
        <fullName evidence="2">Uncharacterized protein</fullName>
    </submittedName>
</protein>
<evidence type="ECO:0000313" key="3">
    <source>
        <dbReference type="Proteomes" id="UP000326799"/>
    </source>
</evidence>
<evidence type="ECO:0000313" key="2">
    <source>
        <dbReference type="EMBL" id="KAB8220863.1"/>
    </source>
</evidence>
<evidence type="ECO:0000256" key="1">
    <source>
        <dbReference type="SAM" id="Phobius"/>
    </source>
</evidence>
<keyword evidence="3" id="KW-1185">Reference proteome</keyword>
<keyword evidence="1" id="KW-0812">Transmembrane</keyword>
<feature type="transmembrane region" description="Helical" evidence="1">
    <location>
        <begin position="60"/>
        <end position="77"/>
    </location>
</feature>
<organism evidence="2 3">
    <name type="scientific">Aspergillus novoparasiticus</name>
    <dbReference type="NCBI Taxonomy" id="986946"/>
    <lineage>
        <taxon>Eukaryota</taxon>
        <taxon>Fungi</taxon>
        <taxon>Dikarya</taxon>
        <taxon>Ascomycota</taxon>
        <taxon>Pezizomycotina</taxon>
        <taxon>Eurotiomycetes</taxon>
        <taxon>Eurotiomycetidae</taxon>
        <taxon>Eurotiales</taxon>
        <taxon>Aspergillaceae</taxon>
        <taxon>Aspergillus</taxon>
        <taxon>Aspergillus subgen. Circumdati</taxon>
    </lineage>
</organism>
<accession>A0A5N6EVJ3</accession>
<dbReference type="EMBL" id="ML733425">
    <property type="protein sequence ID" value="KAB8220863.1"/>
    <property type="molecule type" value="Genomic_DNA"/>
</dbReference>
<proteinExistence type="predicted"/>
<dbReference type="AlphaFoldDB" id="A0A5N6EVJ3"/>
<keyword evidence="1" id="KW-1133">Transmembrane helix</keyword>
<feature type="transmembrane region" description="Helical" evidence="1">
    <location>
        <begin position="28"/>
        <end position="48"/>
    </location>
</feature>
<feature type="transmembrane region" description="Helical" evidence="1">
    <location>
        <begin position="5"/>
        <end position="22"/>
    </location>
</feature>
<reference evidence="2 3" key="1">
    <citation type="submission" date="2019-04" db="EMBL/GenBank/DDBJ databases">
        <title>Fungal friends and foes A comparative genomics study of 23 Aspergillus species from section Flavi.</title>
        <authorList>
            <consortium name="DOE Joint Genome Institute"/>
            <person name="Kjaerbolling I."/>
            <person name="Vesth T.C."/>
            <person name="Frisvad J.C."/>
            <person name="Nybo J.L."/>
            <person name="Theobald S."/>
            <person name="Kildgaard S."/>
            <person name="Petersen T.I."/>
            <person name="Kuo A."/>
            <person name="Sato A."/>
            <person name="Lyhne E.K."/>
            <person name="Kogle M.E."/>
            <person name="Wiebenga A."/>
            <person name="Kun R.S."/>
            <person name="Lubbers R.J."/>
            <person name="Makela M.R."/>
            <person name="Barry K."/>
            <person name="Chovatia M."/>
            <person name="Clum A."/>
            <person name="Daum C."/>
            <person name="Haridas S."/>
            <person name="He G."/>
            <person name="LaButti K."/>
            <person name="Lipzen A."/>
            <person name="Mondo S."/>
            <person name="Pangilinan J."/>
            <person name="Riley R."/>
            <person name="Salamov A."/>
            <person name="Simmons B.A."/>
            <person name="Magnuson J.K."/>
            <person name="Henrissat B."/>
            <person name="Mortensen U.H."/>
            <person name="Larsen T.O."/>
            <person name="De vries R.P."/>
            <person name="Grigoriev I.V."/>
            <person name="Machida M."/>
            <person name="Baker S.E."/>
            <person name="Andersen M.R."/>
        </authorList>
    </citation>
    <scope>NUCLEOTIDE SEQUENCE [LARGE SCALE GENOMIC DNA]</scope>
    <source>
        <strain evidence="2 3">CBS 126849</strain>
    </source>
</reference>
<gene>
    <name evidence="2" type="ORF">BDV33DRAFT_171448</name>
</gene>
<sequence length="78" mass="8881">MFSCLCLFIIVFFIIIFFLWEWSALRVVLFLLLFLVLVLVLLGGYWVICMHGDGVTFCSYNWVIFAALAAASDVMGFA</sequence>